<accession>A0A7W0CRB1</accession>
<dbReference type="RefSeq" id="WP_181614461.1">
    <property type="nucleotide sequence ID" value="NZ_BAABAM010000011.1"/>
</dbReference>
<name>A0A7W0CRB1_9ACTN</name>
<dbReference type="InterPro" id="IPR050416">
    <property type="entry name" value="FAD-linked_Oxidoreductase"/>
</dbReference>
<evidence type="ECO:0000313" key="8">
    <source>
        <dbReference type="Proteomes" id="UP000530928"/>
    </source>
</evidence>
<dbReference type="PROSITE" id="PS00862">
    <property type="entry name" value="OX2_COVAL_FAD"/>
    <property type="match status" value="1"/>
</dbReference>
<evidence type="ECO:0000259" key="6">
    <source>
        <dbReference type="PROSITE" id="PS51387"/>
    </source>
</evidence>
<organism evidence="7 8">
    <name type="scientific">Nonomuraea soli</name>
    <dbReference type="NCBI Taxonomy" id="1032476"/>
    <lineage>
        <taxon>Bacteria</taxon>
        <taxon>Bacillati</taxon>
        <taxon>Actinomycetota</taxon>
        <taxon>Actinomycetes</taxon>
        <taxon>Streptosporangiales</taxon>
        <taxon>Streptosporangiaceae</taxon>
        <taxon>Nonomuraea</taxon>
    </lineage>
</organism>
<evidence type="ECO:0000256" key="5">
    <source>
        <dbReference type="ARBA" id="ARBA00023002"/>
    </source>
</evidence>
<evidence type="ECO:0000313" key="7">
    <source>
        <dbReference type="EMBL" id="MBA2895758.1"/>
    </source>
</evidence>
<dbReference type="Gene3D" id="3.30.465.10">
    <property type="match status" value="1"/>
</dbReference>
<dbReference type="InterPro" id="IPR006094">
    <property type="entry name" value="Oxid_FAD_bind_N"/>
</dbReference>
<comment type="cofactor">
    <cofactor evidence="1">
        <name>FAD</name>
        <dbReference type="ChEBI" id="CHEBI:57692"/>
    </cofactor>
</comment>
<dbReference type="PANTHER" id="PTHR42973:SF39">
    <property type="entry name" value="FAD-BINDING PCMH-TYPE DOMAIN-CONTAINING PROTEIN"/>
    <property type="match status" value="1"/>
</dbReference>
<dbReference type="AlphaFoldDB" id="A0A7W0CRB1"/>
<dbReference type="GO" id="GO:0071949">
    <property type="term" value="F:FAD binding"/>
    <property type="evidence" value="ECO:0007669"/>
    <property type="project" value="InterPro"/>
</dbReference>
<dbReference type="Proteomes" id="UP000530928">
    <property type="component" value="Unassembled WGS sequence"/>
</dbReference>
<dbReference type="InterPro" id="IPR016166">
    <property type="entry name" value="FAD-bd_PCMH"/>
</dbReference>
<dbReference type="SUPFAM" id="SSF56176">
    <property type="entry name" value="FAD-binding/transporter-associated domain-like"/>
    <property type="match status" value="1"/>
</dbReference>
<dbReference type="InterPro" id="IPR036318">
    <property type="entry name" value="FAD-bd_PCMH-like_sf"/>
</dbReference>
<dbReference type="InterPro" id="IPR016169">
    <property type="entry name" value="FAD-bd_PCMH_sub2"/>
</dbReference>
<dbReference type="InterPro" id="IPR006093">
    <property type="entry name" value="Oxy_OxRdtase_FAD_BS"/>
</dbReference>
<dbReference type="EMBL" id="JACDUR010000007">
    <property type="protein sequence ID" value="MBA2895758.1"/>
    <property type="molecule type" value="Genomic_DNA"/>
</dbReference>
<evidence type="ECO:0000256" key="2">
    <source>
        <dbReference type="ARBA" id="ARBA00005466"/>
    </source>
</evidence>
<dbReference type="InterPro" id="IPR012951">
    <property type="entry name" value="BBE"/>
</dbReference>
<evidence type="ECO:0000256" key="1">
    <source>
        <dbReference type="ARBA" id="ARBA00001974"/>
    </source>
</evidence>
<gene>
    <name evidence="7" type="ORF">HNR30_007144</name>
</gene>
<keyword evidence="4" id="KW-0274">FAD</keyword>
<comment type="similarity">
    <text evidence="2">Belongs to the oxygen-dependent FAD-linked oxidoreductase family.</text>
</comment>
<keyword evidence="5" id="KW-0560">Oxidoreductase</keyword>
<dbReference type="GO" id="GO:0016491">
    <property type="term" value="F:oxidoreductase activity"/>
    <property type="evidence" value="ECO:0007669"/>
    <property type="project" value="UniProtKB-KW"/>
</dbReference>
<comment type="caution">
    <text evidence="7">The sequence shown here is derived from an EMBL/GenBank/DDBJ whole genome shotgun (WGS) entry which is preliminary data.</text>
</comment>
<protein>
    <submittedName>
        <fullName evidence="7">FAD/FMN-containing dehydrogenase</fullName>
    </submittedName>
</protein>
<keyword evidence="8" id="KW-1185">Reference proteome</keyword>
<reference evidence="7 8" key="1">
    <citation type="submission" date="2020-07" db="EMBL/GenBank/DDBJ databases">
        <title>Genomic Encyclopedia of Type Strains, Phase IV (KMG-IV): sequencing the most valuable type-strain genomes for metagenomic binning, comparative biology and taxonomic classification.</title>
        <authorList>
            <person name="Goeker M."/>
        </authorList>
    </citation>
    <scope>NUCLEOTIDE SEQUENCE [LARGE SCALE GENOMIC DNA]</scope>
    <source>
        <strain evidence="7 8">DSM 45533</strain>
    </source>
</reference>
<evidence type="ECO:0000256" key="4">
    <source>
        <dbReference type="ARBA" id="ARBA00022827"/>
    </source>
</evidence>
<feature type="domain" description="FAD-binding PCMH-type" evidence="6">
    <location>
        <begin position="28"/>
        <end position="194"/>
    </location>
</feature>
<proteinExistence type="inferred from homology"/>
<dbReference type="PANTHER" id="PTHR42973">
    <property type="entry name" value="BINDING OXIDOREDUCTASE, PUTATIVE (AFU_ORTHOLOGUE AFUA_1G17690)-RELATED"/>
    <property type="match status" value="1"/>
</dbReference>
<dbReference type="PROSITE" id="PS51387">
    <property type="entry name" value="FAD_PCMH"/>
    <property type="match status" value="1"/>
</dbReference>
<dbReference type="Pfam" id="PF08031">
    <property type="entry name" value="BBE"/>
    <property type="match status" value="1"/>
</dbReference>
<sequence>MLTTQRQTVHLPGSEAYEALRKPLNAALDPRPAMVVEAYGVADVRAAVLMATERNLPLAVQATGHGTHTEANGALLLRTTAMDEVEIDPIRRVAKVGPGARWGAVIDAAAPYGLVPLAGSSRDVGVTGFTLGGGVGWLSRRYGFAADSVIRAQVVTADGRLVSTDEHPDLLWALKGGGGSFGLVTELEFRLYPVKQVWAGIIPFQGDYRALTEKAPDTLSTALIISPEGTKLKVMSTVPVEGFEAIPFREAVMGGTPARHLDFFTDLHDDVMEMAVEAGKEATVEIRHWGGAMAGHRGPVAAANASYSVIVSQALPGLAEAFGPHATGGSFLNFLADTGRTPDAFTGYERLAEAKRAWDPRGLFSVGHSIR</sequence>
<keyword evidence="3" id="KW-0285">Flavoprotein</keyword>
<dbReference type="Pfam" id="PF01565">
    <property type="entry name" value="FAD_binding_4"/>
    <property type="match status" value="1"/>
</dbReference>
<evidence type="ECO:0000256" key="3">
    <source>
        <dbReference type="ARBA" id="ARBA00022630"/>
    </source>
</evidence>